<evidence type="ECO:0000313" key="3">
    <source>
        <dbReference type="EMBL" id="MCL1634993.1"/>
    </source>
</evidence>
<comment type="caution">
    <text evidence="3">The sequence shown here is derived from an EMBL/GenBank/DDBJ whole genome shotgun (WGS) entry which is preliminary data.</text>
</comment>
<dbReference type="Proteomes" id="UP001431217">
    <property type="component" value="Unassembled WGS sequence"/>
</dbReference>
<proteinExistence type="predicted"/>
<accession>A0ABT0MK33</accession>
<keyword evidence="4" id="KW-1185">Reference proteome</keyword>
<organism evidence="3 4">
    <name type="scientific">Luteimonas galliterrae</name>
    <dbReference type="NCBI Taxonomy" id="2940486"/>
    <lineage>
        <taxon>Bacteria</taxon>
        <taxon>Pseudomonadati</taxon>
        <taxon>Pseudomonadota</taxon>
        <taxon>Gammaproteobacteria</taxon>
        <taxon>Lysobacterales</taxon>
        <taxon>Lysobacteraceae</taxon>
        <taxon>Luteimonas</taxon>
    </lineage>
</organism>
<dbReference type="EMBL" id="JAMBEP010000001">
    <property type="protein sequence ID" value="MCL1634993.1"/>
    <property type="molecule type" value="Genomic_DNA"/>
</dbReference>
<keyword evidence="2" id="KW-0472">Membrane</keyword>
<evidence type="ECO:0000313" key="4">
    <source>
        <dbReference type="Proteomes" id="UP001431217"/>
    </source>
</evidence>
<gene>
    <name evidence="3" type="ORF">M2650_10170</name>
</gene>
<evidence type="ECO:0000256" key="2">
    <source>
        <dbReference type="SAM" id="Phobius"/>
    </source>
</evidence>
<keyword evidence="2" id="KW-1133">Transmembrane helix</keyword>
<feature type="region of interest" description="Disordered" evidence="1">
    <location>
        <begin position="176"/>
        <end position="196"/>
    </location>
</feature>
<feature type="compositionally biased region" description="Basic and acidic residues" evidence="1">
    <location>
        <begin position="176"/>
        <end position="185"/>
    </location>
</feature>
<evidence type="ECO:0000256" key="1">
    <source>
        <dbReference type="SAM" id="MobiDB-lite"/>
    </source>
</evidence>
<name>A0ABT0MK33_9GAMM</name>
<evidence type="ECO:0008006" key="5">
    <source>
        <dbReference type="Google" id="ProtNLM"/>
    </source>
</evidence>
<sequence length="196" mass="21416">MYSNDDVISLRAALQDAIQAVQQAAKSMLALRTEMGQREQAIRGLFNQELQSLRNAVTESRREVSGIVSGAKDQIAEEAKRAVAPVAAEYGRAVSATSAHLRGASKTIWLWFAAGGGILLLVLLMGWALLGYYRRELAAAKDELRRYENAVPVMRAFVASDAIICGERICVNVDPKGQKQGDKRQYRQAKPRPGAG</sequence>
<dbReference type="RefSeq" id="WP_249473869.1">
    <property type="nucleotide sequence ID" value="NZ_JAMBEP010000001.1"/>
</dbReference>
<keyword evidence="2" id="KW-0812">Transmembrane</keyword>
<reference evidence="3 4" key="1">
    <citation type="submission" date="2022-05" db="EMBL/GenBank/DDBJ databases">
        <title>Luteimonas sp. SX5, whole genome shotgun sequencing project.</title>
        <authorList>
            <person name="Zhao G."/>
            <person name="Shen L."/>
        </authorList>
    </citation>
    <scope>NUCLEOTIDE SEQUENCE [LARGE SCALE GENOMIC DNA]</scope>
    <source>
        <strain evidence="3 4">SX5</strain>
    </source>
</reference>
<protein>
    <recommendedName>
        <fullName evidence="5">MobB protein</fullName>
    </recommendedName>
</protein>
<feature type="transmembrane region" description="Helical" evidence="2">
    <location>
        <begin position="108"/>
        <end position="133"/>
    </location>
</feature>